<evidence type="ECO:0000256" key="1">
    <source>
        <dbReference type="SAM" id="MobiDB-lite"/>
    </source>
</evidence>
<reference evidence="2" key="1">
    <citation type="journal article" date="2023" name="Insect Mol. Biol.">
        <title>Genome sequencing provides insights into the evolution of gene families encoding plant cell wall-degrading enzymes in longhorned beetles.</title>
        <authorList>
            <person name="Shin N.R."/>
            <person name="Okamura Y."/>
            <person name="Kirsch R."/>
            <person name="Pauchet Y."/>
        </authorList>
    </citation>
    <scope>NUCLEOTIDE SEQUENCE</scope>
    <source>
        <strain evidence="2">AMC_N1</strain>
    </source>
</reference>
<comment type="caution">
    <text evidence="2">The sequence shown here is derived from an EMBL/GenBank/DDBJ whole genome shotgun (WGS) entry which is preliminary data.</text>
</comment>
<feature type="compositionally biased region" description="Polar residues" evidence="1">
    <location>
        <begin position="1"/>
        <end position="20"/>
    </location>
</feature>
<feature type="compositionally biased region" description="Low complexity" evidence="1">
    <location>
        <begin position="111"/>
        <end position="132"/>
    </location>
</feature>
<evidence type="ECO:0000313" key="3">
    <source>
        <dbReference type="Proteomes" id="UP001162162"/>
    </source>
</evidence>
<name>A0AAV8Z7L4_9CUCU</name>
<proteinExistence type="predicted"/>
<sequence length="390" mass="41931">MGETMPSQNSPVGRENNNAQGLYAGDLWTSALSASAMSTNSKRDEMEPKVRIRSSSATESSKPNNVYRKQSTMPGVQKPHIFSQVFSVDSKRSLYIVAYATYIRHGNNPNTSTATTTTTTASTTGTSETQTQVAPLTSSAVATAQHTIVGGGLAWSGNICHQRTQSLPLTAHPTTNAPPTDNTPVHPCSRATYTTTTAKRSNQSSKLDICCTRTIILSFPNYRSGRRYSKMLGYIDTKKIPQQRHPRRRGWRQRALRQHAVAAPYREHAPHPRVAAGAAPPLAVPRHLAQPALGGSPVSPPSVGCSTDSTGSSYSLADEAEPCVECQQEARYAAGGVSLTPDEAIVEEDCVESPCDNIGSGPIFRSIGTRFLILLFKVPLGIPYSLDAAF</sequence>
<gene>
    <name evidence="2" type="ORF">NQ318_022483</name>
</gene>
<organism evidence="2 3">
    <name type="scientific">Aromia moschata</name>
    <dbReference type="NCBI Taxonomy" id="1265417"/>
    <lineage>
        <taxon>Eukaryota</taxon>
        <taxon>Metazoa</taxon>
        <taxon>Ecdysozoa</taxon>
        <taxon>Arthropoda</taxon>
        <taxon>Hexapoda</taxon>
        <taxon>Insecta</taxon>
        <taxon>Pterygota</taxon>
        <taxon>Neoptera</taxon>
        <taxon>Endopterygota</taxon>
        <taxon>Coleoptera</taxon>
        <taxon>Polyphaga</taxon>
        <taxon>Cucujiformia</taxon>
        <taxon>Chrysomeloidea</taxon>
        <taxon>Cerambycidae</taxon>
        <taxon>Cerambycinae</taxon>
        <taxon>Callichromatini</taxon>
        <taxon>Aromia</taxon>
    </lineage>
</organism>
<feature type="compositionally biased region" description="Basic and acidic residues" evidence="1">
    <location>
        <begin position="41"/>
        <end position="50"/>
    </location>
</feature>
<feature type="region of interest" description="Disordered" evidence="1">
    <location>
        <begin position="106"/>
        <end position="133"/>
    </location>
</feature>
<protein>
    <submittedName>
        <fullName evidence="2">Uncharacterized protein</fullName>
    </submittedName>
</protein>
<keyword evidence="3" id="KW-1185">Reference proteome</keyword>
<feature type="compositionally biased region" description="Polar residues" evidence="1">
    <location>
        <begin position="53"/>
        <end position="71"/>
    </location>
</feature>
<evidence type="ECO:0000313" key="2">
    <source>
        <dbReference type="EMBL" id="KAJ8959221.1"/>
    </source>
</evidence>
<dbReference type="Proteomes" id="UP001162162">
    <property type="component" value="Unassembled WGS sequence"/>
</dbReference>
<dbReference type="AlphaFoldDB" id="A0AAV8Z7L4"/>
<feature type="region of interest" description="Disordered" evidence="1">
    <location>
        <begin position="35"/>
        <end position="71"/>
    </location>
</feature>
<dbReference type="EMBL" id="JAPWTK010000014">
    <property type="protein sequence ID" value="KAJ8959221.1"/>
    <property type="molecule type" value="Genomic_DNA"/>
</dbReference>
<accession>A0AAV8Z7L4</accession>
<feature type="region of interest" description="Disordered" evidence="1">
    <location>
        <begin position="1"/>
        <end position="21"/>
    </location>
</feature>